<proteinExistence type="predicted"/>
<sequence length="110" mass="12466">MFHFVTRYMNPSCLNWKTLVRCHGAVHGPYGGLSYEFEKVFCNDFRAIGQLARSTSAVRTFFIISRRTGSGKLGRGIRIRHRGLDGSMNSTYIPRVAVVYVYDQSRGQLG</sequence>
<dbReference type="HOGENOM" id="CLU_2171842_0_0_1"/>
<dbReference type="AlphaFoldDB" id="A0A0D0C7J9"/>
<organism evidence="1 2">
    <name type="scientific">Paxillus rubicundulus Ve08.2h10</name>
    <dbReference type="NCBI Taxonomy" id="930991"/>
    <lineage>
        <taxon>Eukaryota</taxon>
        <taxon>Fungi</taxon>
        <taxon>Dikarya</taxon>
        <taxon>Basidiomycota</taxon>
        <taxon>Agaricomycotina</taxon>
        <taxon>Agaricomycetes</taxon>
        <taxon>Agaricomycetidae</taxon>
        <taxon>Boletales</taxon>
        <taxon>Paxilineae</taxon>
        <taxon>Paxillaceae</taxon>
        <taxon>Paxillus</taxon>
    </lineage>
</organism>
<dbReference type="EMBL" id="KN826427">
    <property type="protein sequence ID" value="KIK78927.1"/>
    <property type="molecule type" value="Genomic_DNA"/>
</dbReference>
<gene>
    <name evidence="1" type="ORF">PAXRUDRAFT_304486</name>
</gene>
<evidence type="ECO:0000313" key="1">
    <source>
        <dbReference type="EMBL" id="KIK78927.1"/>
    </source>
</evidence>
<dbReference type="Proteomes" id="UP000054538">
    <property type="component" value="Unassembled WGS sequence"/>
</dbReference>
<reference evidence="2" key="2">
    <citation type="submission" date="2015-01" db="EMBL/GenBank/DDBJ databases">
        <title>Evolutionary Origins and Diversification of the Mycorrhizal Mutualists.</title>
        <authorList>
            <consortium name="DOE Joint Genome Institute"/>
            <consortium name="Mycorrhizal Genomics Consortium"/>
            <person name="Kohler A."/>
            <person name="Kuo A."/>
            <person name="Nagy L.G."/>
            <person name="Floudas D."/>
            <person name="Copeland A."/>
            <person name="Barry K.W."/>
            <person name="Cichocki N."/>
            <person name="Veneault-Fourrey C."/>
            <person name="LaButti K."/>
            <person name="Lindquist E.A."/>
            <person name="Lipzen A."/>
            <person name="Lundell T."/>
            <person name="Morin E."/>
            <person name="Murat C."/>
            <person name="Riley R."/>
            <person name="Ohm R."/>
            <person name="Sun H."/>
            <person name="Tunlid A."/>
            <person name="Henrissat B."/>
            <person name="Grigoriev I.V."/>
            <person name="Hibbett D.S."/>
            <person name="Martin F."/>
        </authorList>
    </citation>
    <scope>NUCLEOTIDE SEQUENCE [LARGE SCALE GENOMIC DNA]</scope>
    <source>
        <strain evidence="2">Ve08.2h10</strain>
    </source>
</reference>
<keyword evidence="2" id="KW-1185">Reference proteome</keyword>
<evidence type="ECO:0000313" key="2">
    <source>
        <dbReference type="Proteomes" id="UP000054538"/>
    </source>
</evidence>
<protein>
    <submittedName>
        <fullName evidence="1">Uncharacterized protein</fullName>
    </submittedName>
</protein>
<reference evidence="1 2" key="1">
    <citation type="submission" date="2014-04" db="EMBL/GenBank/DDBJ databases">
        <authorList>
            <consortium name="DOE Joint Genome Institute"/>
            <person name="Kuo A."/>
            <person name="Kohler A."/>
            <person name="Jargeat P."/>
            <person name="Nagy L.G."/>
            <person name="Floudas D."/>
            <person name="Copeland A."/>
            <person name="Barry K.W."/>
            <person name="Cichocki N."/>
            <person name="Veneault-Fourrey C."/>
            <person name="LaButti K."/>
            <person name="Lindquist E.A."/>
            <person name="Lipzen A."/>
            <person name="Lundell T."/>
            <person name="Morin E."/>
            <person name="Murat C."/>
            <person name="Sun H."/>
            <person name="Tunlid A."/>
            <person name="Henrissat B."/>
            <person name="Grigoriev I.V."/>
            <person name="Hibbett D.S."/>
            <person name="Martin F."/>
            <person name="Nordberg H.P."/>
            <person name="Cantor M.N."/>
            <person name="Hua S.X."/>
        </authorList>
    </citation>
    <scope>NUCLEOTIDE SEQUENCE [LARGE SCALE GENOMIC DNA]</scope>
    <source>
        <strain evidence="1 2">Ve08.2h10</strain>
    </source>
</reference>
<dbReference type="InParanoid" id="A0A0D0C7J9"/>
<accession>A0A0D0C7J9</accession>
<name>A0A0D0C7J9_9AGAM</name>